<dbReference type="GO" id="GO:0016020">
    <property type="term" value="C:membrane"/>
    <property type="evidence" value="ECO:0007669"/>
    <property type="project" value="UniProtKB-SubCell"/>
</dbReference>
<keyword evidence="7" id="KW-0472">Membrane</keyword>
<evidence type="ECO:0000256" key="4">
    <source>
        <dbReference type="ARBA" id="ARBA00022553"/>
    </source>
</evidence>
<comment type="similarity">
    <text evidence="2 7">Belongs to the PP1 inhibitor family.</text>
</comment>
<evidence type="ECO:0000256" key="6">
    <source>
        <dbReference type="ARBA" id="ARBA00056140"/>
    </source>
</evidence>
<evidence type="ECO:0000256" key="1">
    <source>
        <dbReference type="ARBA" id="ARBA00004496"/>
    </source>
</evidence>
<evidence type="ECO:0000256" key="5">
    <source>
        <dbReference type="ARBA" id="ARBA00023272"/>
    </source>
</evidence>
<dbReference type="Pfam" id="PF05361">
    <property type="entry name" value="PP1_inhibitor"/>
    <property type="match status" value="1"/>
</dbReference>
<dbReference type="FunFam" id="1.10.150.220:FF:000002">
    <property type="entry name" value="protein phosphatase 1 regulatory subunit 14A"/>
    <property type="match status" value="1"/>
</dbReference>
<dbReference type="Ensembl" id="ENSCAFT00030021571.1">
    <property type="protein sequence ID" value="ENSCAFP00030018807.1"/>
    <property type="gene ID" value="ENSCAFG00030011638.1"/>
</dbReference>
<reference evidence="9" key="2">
    <citation type="submission" date="2025-08" db="UniProtKB">
        <authorList>
            <consortium name="Ensembl"/>
        </authorList>
    </citation>
    <scope>IDENTIFICATION</scope>
</reference>
<organism evidence="9 10">
    <name type="scientific">Canis lupus familiaris</name>
    <name type="common">Dog</name>
    <name type="synonym">Canis familiaris</name>
    <dbReference type="NCBI Taxonomy" id="9615"/>
    <lineage>
        <taxon>Eukaryota</taxon>
        <taxon>Metazoa</taxon>
        <taxon>Chordata</taxon>
        <taxon>Craniata</taxon>
        <taxon>Vertebrata</taxon>
        <taxon>Euteleostomi</taxon>
        <taxon>Mammalia</taxon>
        <taxon>Eutheria</taxon>
        <taxon>Laurasiatheria</taxon>
        <taxon>Carnivora</taxon>
        <taxon>Caniformia</taxon>
        <taxon>Canidae</taxon>
        <taxon>Canis</taxon>
    </lineage>
</organism>
<dbReference type="GO" id="GO:0004864">
    <property type="term" value="F:protein phosphatase inhibitor activity"/>
    <property type="evidence" value="ECO:0007669"/>
    <property type="project" value="UniProtKB-UniRule"/>
</dbReference>
<evidence type="ECO:0000256" key="7">
    <source>
        <dbReference type="RuleBase" id="RU369059"/>
    </source>
</evidence>
<evidence type="ECO:0000313" key="10">
    <source>
        <dbReference type="Proteomes" id="UP000694429"/>
    </source>
</evidence>
<proteinExistence type="inferred from homology"/>
<dbReference type="PANTHER" id="PTHR16188">
    <property type="entry name" value="PROTEIN PHOSPHATASE 1 INHIBITOR POTENTIATED BY PROTEIN KINASE C"/>
    <property type="match status" value="1"/>
</dbReference>
<keyword evidence="5 7" id="KW-0650">Protein phosphatase inhibitor</keyword>
<dbReference type="PANTHER" id="PTHR16188:SF4">
    <property type="entry name" value="PROTEIN PHOSPHATASE 1 REGULATORY SUBUNIT 14A"/>
    <property type="match status" value="1"/>
</dbReference>
<dbReference type="InterPro" id="IPR036658">
    <property type="entry name" value="CPI-17_sf"/>
</dbReference>
<dbReference type="GO" id="GO:0005737">
    <property type="term" value="C:cytoplasm"/>
    <property type="evidence" value="ECO:0007669"/>
    <property type="project" value="UniProtKB-SubCell"/>
</dbReference>
<evidence type="ECO:0000313" key="9">
    <source>
        <dbReference type="Ensembl" id="ENSCAFP00030018807.1"/>
    </source>
</evidence>
<dbReference type="Proteomes" id="UP000694429">
    <property type="component" value="Chromosome 1"/>
</dbReference>
<keyword evidence="4 7" id="KW-0597">Phosphoprotein</keyword>
<evidence type="ECO:0000256" key="8">
    <source>
        <dbReference type="SAM" id="MobiDB-lite"/>
    </source>
</evidence>
<dbReference type="Gene3D" id="1.10.150.220">
    <property type="entry name" value="CPI-17"/>
    <property type="match status" value="1"/>
</dbReference>
<comment type="function">
    <text evidence="6">Inhibitor of PPP1CA. Has over 1000-fold higher inhibitory activity when phosphorylated, creating a molecular switch for regulating the phosphorylation status of PPP1CA substrates and smooth muscle contraction.</text>
</comment>
<protein>
    <recommendedName>
        <fullName evidence="7">Protein phosphatase 1 regulatory subunit 14</fullName>
    </recommendedName>
</protein>
<feature type="compositionally biased region" description="Pro residues" evidence="8">
    <location>
        <begin position="44"/>
        <end position="54"/>
    </location>
</feature>
<accession>A0A8C0N3T0</accession>
<evidence type="ECO:0000256" key="2">
    <source>
        <dbReference type="ARBA" id="ARBA00005483"/>
    </source>
</evidence>
<dbReference type="AlphaFoldDB" id="A0A8C0N3T0"/>
<comment type="subcellular location">
    <subcellularLocation>
        <location evidence="1">Cytoplasm</location>
    </subcellularLocation>
    <subcellularLocation>
        <location evidence="7">Membrane</location>
        <topology evidence="7">Peripheral membrane protein</topology>
    </subcellularLocation>
</comment>
<keyword evidence="3" id="KW-0963">Cytoplasm</keyword>
<reference evidence="9" key="1">
    <citation type="submission" date="2019-03" db="EMBL/GenBank/DDBJ databases">
        <authorList>
            <person name="Warren W.C."/>
            <person name="Johnson G.S."/>
        </authorList>
    </citation>
    <scope>NUCLEOTIDE SEQUENCE [LARGE SCALE GENOMIC DNA]</scope>
    <source>
        <strain evidence="9">Basenji</strain>
    </source>
</reference>
<dbReference type="InterPro" id="IPR008025">
    <property type="entry name" value="CPI-17"/>
</dbReference>
<evidence type="ECO:0000256" key="3">
    <source>
        <dbReference type="ARBA" id="ARBA00022490"/>
    </source>
</evidence>
<dbReference type="SUPFAM" id="SSF81790">
    <property type="entry name" value="Myosin phosphatase inhibitor 17kDa protein, CPI-17"/>
    <property type="match status" value="1"/>
</dbReference>
<name>A0A8C0N3T0_CANLF</name>
<sequence length="315" mass="33894">MKERTDAVPGGLGRDLPRQGKAARGLPHRPLQPPGGADRSGPREPVPGPRPPGSRPREPQPRGPGLGLRGRAHTCTVHGRGLPAVQRPVPALQPGKLRPGRLGRSWPASERSPRPRPAPPRPVRGPLRAGRRRTARGRGGTAMAAQRLGKRVLSKLQSPSRARGPGGSPGGLQKRHARVTVKYDRRELQRRLDVEKWIDGRLEELYRGREADMPDEVNIDELLELENEEDRSRKIQGLLTSCGNPTEVRVPSLHPGPEKGVPGVEGRSCLAPGAAEGSLGGALWVSRPFAPVVSLSCHPGSSLSICHWGPSSPPH</sequence>
<feature type="region of interest" description="Disordered" evidence="8">
    <location>
        <begin position="1"/>
        <end position="177"/>
    </location>
</feature>